<dbReference type="RefSeq" id="WP_104003403.1">
    <property type="nucleotide sequence ID" value="NZ_FNVQ01000002.1"/>
</dbReference>
<dbReference type="Gene3D" id="3.30.1340.10">
    <property type="entry name" value="HPr-like"/>
    <property type="match status" value="1"/>
</dbReference>
<dbReference type="PANTHER" id="PTHR33705">
    <property type="entry name" value="PHOSPHOCARRIER PROTEIN HPR"/>
    <property type="match status" value="1"/>
</dbReference>
<dbReference type="Pfam" id="PF00381">
    <property type="entry name" value="PTS-HPr"/>
    <property type="match status" value="1"/>
</dbReference>
<dbReference type="GO" id="GO:0005737">
    <property type="term" value="C:cytoplasm"/>
    <property type="evidence" value="ECO:0007669"/>
    <property type="project" value="UniProtKB-SubCell"/>
</dbReference>
<dbReference type="OrthoDB" id="9798965at2"/>
<comment type="subcellular location">
    <subcellularLocation>
        <location evidence="1">Cytoplasm</location>
    </subcellularLocation>
</comment>
<evidence type="ECO:0000256" key="1">
    <source>
        <dbReference type="ARBA" id="ARBA00004496"/>
    </source>
</evidence>
<evidence type="ECO:0000259" key="5">
    <source>
        <dbReference type="PROSITE" id="PS51350"/>
    </source>
</evidence>
<gene>
    <name evidence="6" type="ORF">SAMN05444390_102306</name>
</gene>
<name>A0A1H6AZE0_9GAMM</name>
<dbReference type="InterPro" id="IPR000032">
    <property type="entry name" value="HPr-like"/>
</dbReference>
<evidence type="ECO:0000256" key="4">
    <source>
        <dbReference type="ARBA" id="ARBA00022683"/>
    </source>
</evidence>
<organism evidence="6 7">
    <name type="scientific">Marinobacterium lutimaris</name>
    <dbReference type="NCBI Taxonomy" id="568106"/>
    <lineage>
        <taxon>Bacteria</taxon>
        <taxon>Pseudomonadati</taxon>
        <taxon>Pseudomonadota</taxon>
        <taxon>Gammaproteobacteria</taxon>
        <taxon>Oceanospirillales</taxon>
        <taxon>Oceanospirillaceae</taxon>
        <taxon>Marinobacterium</taxon>
    </lineage>
</organism>
<sequence>MIEKQLTIINKLGLHARAAAKLINTTGHFSSEIKIVKDGREVDGKSIMAVMMLAASKGTDLIFRISGEDEDAAIEAIETLINNRFDEPE</sequence>
<evidence type="ECO:0000256" key="3">
    <source>
        <dbReference type="ARBA" id="ARBA00022490"/>
    </source>
</evidence>
<dbReference type="InterPro" id="IPR002114">
    <property type="entry name" value="PTS_HPr_Ser_P_site"/>
</dbReference>
<dbReference type="PRINTS" id="PR00107">
    <property type="entry name" value="PHOSPHOCPHPR"/>
</dbReference>
<dbReference type="AlphaFoldDB" id="A0A1H6AZE0"/>
<evidence type="ECO:0000256" key="2">
    <source>
        <dbReference type="ARBA" id="ARBA00010736"/>
    </source>
</evidence>
<dbReference type="Proteomes" id="UP000236745">
    <property type="component" value="Unassembled WGS sequence"/>
</dbReference>
<dbReference type="PANTHER" id="PTHR33705:SF2">
    <property type="entry name" value="PHOSPHOCARRIER PROTEIN NPR"/>
    <property type="match status" value="1"/>
</dbReference>
<dbReference type="PROSITE" id="PS00369">
    <property type="entry name" value="PTS_HPR_HIS"/>
    <property type="match status" value="1"/>
</dbReference>
<dbReference type="PROSITE" id="PS51350">
    <property type="entry name" value="PTS_HPR_DOM"/>
    <property type="match status" value="1"/>
</dbReference>
<keyword evidence="3" id="KW-0963">Cytoplasm</keyword>
<dbReference type="EMBL" id="FNVQ01000002">
    <property type="protein sequence ID" value="SEG53948.1"/>
    <property type="molecule type" value="Genomic_DNA"/>
</dbReference>
<dbReference type="CDD" id="cd00367">
    <property type="entry name" value="PTS-HPr_like"/>
    <property type="match status" value="1"/>
</dbReference>
<evidence type="ECO:0000313" key="7">
    <source>
        <dbReference type="Proteomes" id="UP000236745"/>
    </source>
</evidence>
<accession>A0A1H6AZE0</accession>
<evidence type="ECO:0000313" key="6">
    <source>
        <dbReference type="EMBL" id="SEG53948.1"/>
    </source>
</evidence>
<protein>
    <submittedName>
        <fullName evidence="6">Phosphocarrier protein</fullName>
    </submittedName>
</protein>
<dbReference type="InterPro" id="IPR050399">
    <property type="entry name" value="HPr"/>
</dbReference>
<dbReference type="GO" id="GO:0009401">
    <property type="term" value="P:phosphoenolpyruvate-dependent sugar phosphotransferase system"/>
    <property type="evidence" value="ECO:0007669"/>
    <property type="project" value="UniProtKB-KW"/>
</dbReference>
<dbReference type="NCBIfam" id="TIGR01003">
    <property type="entry name" value="PTS_HPr_family"/>
    <property type="match status" value="1"/>
</dbReference>
<proteinExistence type="inferred from homology"/>
<keyword evidence="4" id="KW-0598">Phosphotransferase system</keyword>
<dbReference type="InterPro" id="IPR035895">
    <property type="entry name" value="HPr-like_sf"/>
</dbReference>
<keyword evidence="7" id="KW-1185">Reference proteome</keyword>
<dbReference type="PROSITE" id="PS00589">
    <property type="entry name" value="PTS_HPR_SER"/>
    <property type="match status" value="1"/>
</dbReference>
<dbReference type="InterPro" id="IPR001020">
    <property type="entry name" value="PTS_HPr_His_P_site"/>
</dbReference>
<reference evidence="6 7" key="1">
    <citation type="submission" date="2016-10" db="EMBL/GenBank/DDBJ databases">
        <authorList>
            <person name="de Groot N.N."/>
        </authorList>
    </citation>
    <scope>NUCLEOTIDE SEQUENCE [LARGE SCALE GENOMIC DNA]</scope>
    <source>
        <strain evidence="6 7">DSM 22012</strain>
    </source>
</reference>
<dbReference type="SUPFAM" id="SSF55594">
    <property type="entry name" value="HPr-like"/>
    <property type="match status" value="1"/>
</dbReference>
<comment type="similarity">
    <text evidence="2">Belongs to the HPr family.</text>
</comment>
<feature type="domain" description="HPr" evidence="5">
    <location>
        <begin position="1"/>
        <end position="88"/>
    </location>
</feature>